<keyword evidence="2" id="KW-1185">Reference proteome</keyword>
<comment type="caution">
    <text evidence="1">The sequence shown here is derived from an EMBL/GenBank/DDBJ whole genome shotgun (WGS) entry which is preliminary data.</text>
</comment>
<evidence type="ECO:0000313" key="1">
    <source>
        <dbReference type="EMBL" id="NOU64179.1"/>
    </source>
</evidence>
<organism evidence="1 2">
    <name type="scientific">Paenibacillus plantarum</name>
    <dbReference type="NCBI Taxonomy" id="2654975"/>
    <lineage>
        <taxon>Bacteria</taxon>
        <taxon>Bacillati</taxon>
        <taxon>Bacillota</taxon>
        <taxon>Bacilli</taxon>
        <taxon>Bacillales</taxon>
        <taxon>Paenibacillaceae</taxon>
        <taxon>Paenibacillus</taxon>
    </lineage>
</organism>
<evidence type="ECO:0000313" key="2">
    <source>
        <dbReference type="Proteomes" id="UP000653578"/>
    </source>
</evidence>
<reference evidence="1 2" key="1">
    <citation type="submission" date="2019-10" db="EMBL/GenBank/DDBJ databases">
        <title>Description of Paenibacillus humi sp. nov.</title>
        <authorList>
            <person name="Carlier A."/>
            <person name="Qi S."/>
        </authorList>
    </citation>
    <scope>NUCLEOTIDE SEQUENCE [LARGE SCALE GENOMIC DNA]</scope>
    <source>
        <strain evidence="1 2">LMG 31461</strain>
    </source>
</reference>
<gene>
    <name evidence="1" type="ORF">GC096_09090</name>
</gene>
<dbReference type="Proteomes" id="UP000653578">
    <property type="component" value="Unassembled WGS sequence"/>
</dbReference>
<dbReference type="EMBL" id="WHNY01000027">
    <property type="protein sequence ID" value="NOU64179.1"/>
    <property type="molecule type" value="Genomic_DNA"/>
</dbReference>
<accession>A0ABX1X789</accession>
<name>A0ABX1X789_9BACL</name>
<protein>
    <submittedName>
        <fullName evidence="1">Uncharacterized protein</fullName>
    </submittedName>
</protein>
<dbReference type="RefSeq" id="WP_171629931.1">
    <property type="nucleotide sequence ID" value="NZ_WHNY01000027.1"/>
</dbReference>
<sequence>MLNLVRRMPRYALVTGMLVVVLILAYSAIYAIEKPGGIADWRLSKATGQTETLRFPLERTSQEAIRQFRGSFIEDKYKIILRVPIHRGVLQFSKRLQDNNGSDLKVEIAKKVWLGWKWASGGGYSFGGDKMDASSESALSYMMMPIRLEEPKGDFLLFGEIGDTSITHIVVKGNEAVAREYTAEIAKTDEGYLVWYMILTASVRVPFDLQAYTDQNVLRAKQTITTERENGSIGRSSIR</sequence>
<proteinExistence type="predicted"/>